<dbReference type="EMBL" id="MUXE01000015">
    <property type="protein sequence ID" value="PUE63695.1"/>
    <property type="molecule type" value="Genomic_DNA"/>
</dbReference>
<dbReference type="InterPro" id="IPR014718">
    <property type="entry name" value="GH-type_carb-bd"/>
</dbReference>
<gene>
    <name evidence="1" type="ORF">B0174_09745</name>
</gene>
<dbReference type="PANTHER" id="PTHR11122:SF13">
    <property type="entry name" value="GLUCOSE-6-PHOSPHATE 1-EPIMERASE"/>
    <property type="match status" value="1"/>
</dbReference>
<name>A0A363CX67_9BACT</name>
<dbReference type="OrthoDB" id="9795355at2"/>
<keyword evidence="2" id="KW-1185">Reference proteome</keyword>
<dbReference type="InterPro" id="IPR037481">
    <property type="entry name" value="LacX"/>
</dbReference>
<dbReference type="GO" id="GO:0016853">
    <property type="term" value="F:isomerase activity"/>
    <property type="evidence" value="ECO:0007669"/>
    <property type="project" value="InterPro"/>
</dbReference>
<dbReference type="CDD" id="cd09024">
    <property type="entry name" value="Aldose_epim_lacX"/>
    <property type="match status" value="1"/>
</dbReference>
<dbReference type="PANTHER" id="PTHR11122">
    <property type="entry name" value="APOSPORY-ASSOCIATED PROTEIN C-RELATED"/>
    <property type="match status" value="1"/>
</dbReference>
<protein>
    <submittedName>
        <fullName evidence="1">Aldose epimerase</fullName>
    </submittedName>
</protein>
<dbReference type="GO" id="GO:0005975">
    <property type="term" value="P:carbohydrate metabolic process"/>
    <property type="evidence" value="ECO:0007669"/>
    <property type="project" value="InterPro"/>
</dbReference>
<dbReference type="Gene3D" id="2.70.98.10">
    <property type="match status" value="1"/>
</dbReference>
<dbReference type="GO" id="GO:0030246">
    <property type="term" value="F:carbohydrate binding"/>
    <property type="evidence" value="ECO:0007669"/>
    <property type="project" value="InterPro"/>
</dbReference>
<dbReference type="AlphaFoldDB" id="A0A363CX67"/>
<sequence>MNYEIKNNFIKAKIKSFGAELNSLQKNDNDLEYIWQGNKEFWNRHSPILFPIVGRLKNDSYFYKNQKYNMTQHGFARDKEFELVNQKEDFIEFRLKSDEKTFEIYPFSFELYLSYKLEFSKLIISYKVINKSDEKIFFSIGAHPAFNWGLIKNEKKENYFLEFDDIKQTKRYFLNDLGLVYKNEDLEIIENKMPLNEGLFKNDALVFNDLNIKNVSLKNTKNDNFIKVNFDNFPYLGIWSKPSGAPFICIEPWFGVADEKNSTQNLEDKKGIIILEKDEVFSCFYSIEV</sequence>
<comment type="caution">
    <text evidence="1">The sequence shown here is derived from an EMBL/GenBank/DDBJ whole genome shotgun (WGS) entry which is preliminary data.</text>
</comment>
<dbReference type="SUPFAM" id="SSF74650">
    <property type="entry name" value="Galactose mutarotase-like"/>
    <property type="match status" value="1"/>
</dbReference>
<evidence type="ECO:0000313" key="2">
    <source>
        <dbReference type="Proteomes" id="UP000251135"/>
    </source>
</evidence>
<dbReference type="InterPro" id="IPR008183">
    <property type="entry name" value="Aldose_1/G6P_1-epimerase"/>
</dbReference>
<accession>A0A363CX67</accession>
<dbReference type="RefSeq" id="WP_108560178.1">
    <property type="nucleotide sequence ID" value="NZ_MUXE01000015.1"/>
</dbReference>
<dbReference type="InterPro" id="IPR011013">
    <property type="entry name" value="Gal_mutarotase_sf_dom"/>
</dbReference>
<dbReference type="Proteomes" id="UP000251135">
    <property type="component" value="Unassembled WGS sequence"/>
</dbReference>
<evidence type="ECO:0000313" key="1">
    <source>
        <dbReference type="EMBL" id="PUE63695.1"/>
    </source>
</evidence>
<reference evidence="1 2" key="1">
    <citation type="submission" date="2017-02" db="EMBL/GenBank/DDBJ databases">
        <title>Arcobacter caeni sp. nov, a new Arcobacter species isolated from reclaimed water.</title>
        <authorList>
            <person name="Figueras M.J."/>
            <person name="Perez-Cataluna A."/>
            <person name="Salas-Masso N."/>
        </authorList>
    </citation>
    <scope>NUCLEOTIDE SEQUENCE [LARGE SCALE GENOMIC DNA]</scope>
    <source>
        <strain evidence="1 2">RW17-10</strain>
    </source>
</reference>
<proteinExistence type="predicted"/>
<dbReference type="Pfam" id="PF01263">
    <property type="entry name" value="Aldose_epim"/>
    <property type="match status" value="1"/>
</dbReference>
<organism evidence="1 2">
    <name type="scientific">Arcobacter caeni</name>
    <dbReference type="NCBI Taxonomy" id="1912877"/>
    <lineage>
        <taxon>Bacteria</taxon>
        <taxon>Pseudomonadati</taxon>
        <taxon>Campylobacterota</taxon>
        <taxon>Epsilonproteobacteria</taxon>
        <taxon>Campylobacterales</taxon>
        <taxon>Arcobacteraceae</taxon>
        <taxon>Arcobacter</taxon>
    </lineage>
</organism>